<evidence type="ECO:0000313" key="16">
    <source>
        <dbReference type="Proteomes" id="UP000018936"/>
    </source>
</evidence>
<keyword evidence="8" id="KW-0479">Metal-binding</keyword>
<dbReference type="SUPFAM" id="SSF56512">
    <property type="entry name" value="Nitric oxide (NO) synthase oxygenase domain"/>
    <property type="match status" value="1"/>
</dbReference>
<protein>
    <recommendedName>
        <fullName evidence="5">nitric-oxide synthase (NADPH)</fullName>
        <ecNumber evidence="5">1.14.13.39</ecNumber>
    </recommendedName>
</protein>
<comment type="cofactor">
    <cofactor evidence="3">
        <name>heme b</name>
        <dbReference type="ChEBI" id="CHEBI:60344"/>
    </cofactor>
</comment>
<dbReference type="EMBL" id="AZIM01057382">
    <property type="protein sequence ID" value="ETE55964.1"/>
    <property type="molecule type" value="Genomic_DNA"/>
</dbReference>
<keyword evidence="12" id="KW-0408">Iron</keyword>
<keyword evidence="6" id="KW-0349">Heme</keyword>
<feature type="non-terminal residue" evidence="15">
    <location>
        <position position="1"/>
    </location>
</feature>
<dbReference type="GO" id="GO:0004517">
    <property type="term" value="F:nitric-oxide synthase activity"/>
    <property type="evidence" value="ECO:0007669"/>
    <property type="project" value="UniProtKB-EC"/>
</dbReference>
<dbReference type="InterPro" id="IPR044943">
    <property type="entry name" value="NOS_dom_1"/>
</dbReference>
<comment type="cofactor">
    <cofactor evidence="2">
        <name>(6R)-L-erythro-5,6,7,8-tetrahydrobiopterin</name>
        <dbReference type="ChEBI" id="CHEBI:59560"/>
    </cofactor>
</comment>
<gene>
    <name evidence="15" type="ORF">L345_18327</name>
</gene>
<reference evidence="15 16" key="1">
    <citation type="journal article" date="2013" name="Proc. Natl. Acad. Sci. U.S.A.">
        <title>The king cobra genome reveals dynamic gene evolution and adaptation in the snake venom system.</title>
        <authorList>
            <person name="Vonk F.J."/>
            <person name="Casewell N.R."/>
            <person name="Henkel C.V."/>
            <person name="Heimberg A.M."/>
            <person name="Jansen H.J."/>
            <person name="McCleary R.J."/>
            <person name="Kerkkamp H.M."/>
            <person name="Vos R.A."/>
            <person name="Guerreiro I."/>
            <person name="Calvete J.J."/>
            <person name="Wuster W."/>
            <person name="Woods A.E."/>
            <person name="Logan J.M."/>
            <person name="Harrison R.A."/>
            <person name="Castoe T.A."/>
            <person name="de Koning A.P."/>
            <person name="Pollock D.D."/>
            <person name="Yandell M."/>
            <person name="Calderon D."/>
            <person name="Renjifo C."/>
            <person name="Currier R.B."/>
            <person name="Salgado D."/>
            <person name="Pla D."/>
            <person name="Sanz L."/>
            <person name="Hyder A.S."/>
            <person name="Ribeiro J.M."/>
            <person name="Arntzen J.W."/>
            <person name="van den Thillart G.E."/>
            <person name="Boetzer M."/>
            <person name="Pirovano W."/>
            <person name="Dirks R.P."/>
            <person name="Spaink H.P."/>
            <person name="Duboule D."/>
            <person name="McGlinn E."/>
            <person name="Kini R.M."/>
            <person name="Richardson M.K."/>
        </authorList>
    </citation>
    <scope>NUCLEOTIDE SEQUENCE</scope>
    <source>
        <tissue evidence="15">Blood</tissue>
    </source>
</reference>
<dbReference type="Pfam" id="PF02898">
    <property type="entry name" value="NO_synthase"/>
    <property type="match status" value="1"/>
</dbReference>
<evidence type="ECO:0000256" key="5">
    <source>
        <dbReference type="ARBA" id="ARBA00012989"/>
    </source>
</evidence>
<evidence type="ECO:0000256" key="10">
    <source>
        <dbReference type="ARBA" id="ARBA00022860"/>
    </source>
</evidence>
<comment type="caution">
    <text evidence="15">The sequence shown here is derived from an EMBL/GenBank/DDBJ whole genome shotgun (WGS) entry which is preliminary data.</text>
</comment>
<evidence type="ECO:0000256" key="13">
    <source>
        <dbReference type="ARBA" id="ARBA00047419"/>
    </source>
</evidence>
<comment type="similarity">
    <text evidence="4">Belongs to the NOS family.</text>
</comment>
<dbReference type="InterPro" id="IPR004030">
    <property type="entry name" value="NOS_N"/>
</dbReference>
<name>V8N118_OPHHA</name>
<keyword evidence="10" id="KW-0112">Calmodulin-binding</keyword>
<dbReference type="AlphaFoldDB" id="V8N118"/>
<comment type="catalytic activity">
    <reaction evidence="13">
        <text>2 L-arginine + 3 NADPH + 4 O2 + H(+) = 2 L-citrulline + 2 nitric oxide + 3 NADP(+) + 4 H2O</text>
        <dbReference type="Rhea" id="RHEA:19897"/>
        <dbReference type="ChEBI" id="CHEBI:15377"/>
        <dbReference type="ChEBI" id="CHEBI:15378"/>
        <dbReference type="ChEBI" id="CHEBI:15379"/>
        <dbReference type="ChEBI" id="CHEBI:16480"/>
        <dbReference type="ChEBI" id="CHEBI:32682"/>
        <dbReference type="ChEBI" id="CHEBI:57743"/>
        <dbReference type="ChEBI" id="CHEBI:57783"/>
        <dbReference type="ChEBI" id="CHEBI:58349"/>
        <dbReference type="EC" id="1.14.13.39"/>
    </reaction>
    <physiologicalReaction direction="left-to-right" evidence="13">
        <dbReference type="Rhea" id="RHEA:19898"/>
    </physiologicalReaction>
</comment>
<evidence type="ECO:0000256" key="9">
    <source>
        <dbReference type="ARBA" id="ARBA00022857"/>
    </source>
</evidence>
<organism evidence="15 16">
    <name type="scientific">Ophiophagus hannah</name>
    <name type="common">King cobra</name>
    <name type="synonym">Naja hannah</name>
    <dbReference type="NCBI Taxonomy" id="8665"/>
    <lineage>
        <taxon>Eukaryota</taxon>
        <taxon>Metazoa</taxon>
        <taxon>Chordata</taxon>
        <taxon>Craniata</taxon>
        <taxon>Vertebrata</taxon>
        <taxon>Euteleostomi</taxon>
        <taxon>Lepidosauria</taxon>
        <taxon>Squamata</taxon>
        <taxon>Bifurcata</taxon>
        <taxon>Unidentata</taxon>
        <taxon>Episquamata</taxon>
        <taxon>Toxicofera</taxon>
        <taxon>Serpentes</taxon>
        <taxon>Colubroidea</taxon>
        <taxon>Elapidae</taxon>
        <taxon>Elapinae</taxon>
        <taxon>Ophiophagus</taxon>
    </lineage>
</organism>
<dbReference type="EC" id="1.14.13.39" evidence="5"/>
<proteinExistence type="inferred from homology"/>
<keyword evidence="7" id="KW-0288">FMN</keyword>
<keyword evidence="7" id="KW-0285">Flavoprotein</keyword>
<evidence type="ECO:0000256" key="12">
    <source>
        <dbReference type="ARBA" id="ARBA00023004"/>
    </source>
</evidence>
<dbReference type="OrthoDB" id="1856718at2759"/>
<evidence type="ECO:0000256" key="3">
    <source>
        <dbReference type="ARBA" id="ARBA00001970"/>
    </source>
</evidence>
<evidence type="ECO:0000256" key="7">
    <source>
        <dbReference type="ARBA" id="ARBA00022643"/>
    </source>
</evidence>
<sequence length="85" mass="9814">AESQAHHQRLQEVNNQIVDTGTYRLLEAELVFGAKHAWRNAARCLGRIQWNKLQVFDARDITSAQEMYTSLCTHINYATNRGNLR</sequence>
<evidence type="ECO:0000256" key="4">
    <source>
        <dbReference type="ARBA" id="ARBA00006267"/>
    </source>
</evidence>
<evidence type="ECO:0000256" key="8">
    <source>
        <dbReference type="ARBA" id="ARBA00022723"/>
    </source>
</evidence>
<dbReference type="PANTHER" id="PTHR43410:SF1">
    <property type="entry name" value="NITRIC OXIDE SYNTHASE"/>
    <property type="match status" value="1"/>
</dbReference>
<dbReference type="GO" id="GO:0006809">
    <property type="term" value="P:nitric oxide biosynthetic process"/>
    <property type="evidence" value="ECO:0007669"/>
    <property type="project" value="InterPro"/>
</dbReference>
<dbReference type="PANTHER" id="PTHR43410">
    <property type="entry name" value="NITRIC OXIDE SYNTHASE OXYGENASE"/>
    <property type="match status" value="1"/>
</dbReference>
<comment type="cofactor">
    <cofactor evidence="1">
        <name>FMN</name>
        <dbReference type="ChEBI" id="CHEBI:58210"/>
    </cofactor>
</comment>
<evidence type="ECO:0000259" key="14">
    <source>
        <dbReference type="Pfam" id="PF02898"/>
    </source>
</evidence>
<dbReference type="InterPro" id="IPR036119">
    <property type="entry name" value="NOS_N_sf"/>
</dbReference>
<evidence type="ECO:0000256" key="2">
    <source>
        <dbReference type="ARBA" id="ARBA00001950"/>
    </source>
</evidence>
<evidence type="ECO:0000313" key="15">
    <source>
        <dbReference type="EMBL" id="ETE55964.1"/>
    </source>
</evidence>
<evidence type="ECO:0000256" key="11">
    <source>
        <dbReference type="ARBA" id="ARBA00023002"/>
    </source>
</evidence>
<feature type="domain" description="Nitric oxide synthase (NOS)" evidence="14">
    <location>
        <begin position="3"/>
        <end position="85"/>
    </location>
</feature>
<accession>V8N118</accession>
<evidence type="ECO:0000256" key="1">
    <source>
        <dbReference type="ARBA" id="ARBA00001917"/>
    </source>
</evidence>
<dbReference type="GO" id="GO:0005516">
    <property type="term" value="F:calmodulin binding"/>
    <property type="evidence" value="ECO:0007669"/>
    <property type="project" value="UniProtKB-KW"/>
</dbReference>
<keyword evidence="11" id="KW-0560">Oxidoreductase</keyword>
<dbReference type="Gene3D" id="3.90.340.10">
    <property type="entry name" value="Nitric Oxide Synthase, Chain A, domain 1"/>
    <property type="match status" value="1"/>
</dbReference>
<dbReference type="InterPro" id="IPR050607">
    <property type="entry name" value="NOS"/>
</dbReference>
<keyword evidence="9" id="KW-0521">NADP</keyword>
<evidence type="ECO:0000256" key="6">
    <source>
        <dbReference type="ARBA" id="ARBA00022617"/>
    </source>
</evidence>
<keyword evidence="16" id="KW-1185">Reference proteome</keyword>
<dbReference type="Proteomes" id="UP000018936">
    <property type="component" value="Unassembled WGS sequence"/>
</dbReference>
<dbReference type="GO" id="GO:0046872">
    <property type="term" value="F:metal ion binding"/>
    <property type="evidence" value="ECO:0007669"/>
    <property type="project" value="UniProtKB-KW"/>
</dbReference>